<name>A0ABQ0XG31_9MICC</name>
<dbReference type="InterPro" id="IPR015422">
    <property type="entry name" value="PyrdxlP-dep_Trfase_small"/>
</dbReference>
<dbReference type="Pfam" id="PF00266">
    <property type="entry name" value="Aminotran_5"/>
    <property type="match status" value="1"/>
</dbReference>
<keyword evidence="3" id="KW-0663">Pyridoxal phosphate</keyword>
<evidence type="ECO:0000256" key="3">
    <source>
        <dbReference type="ARBA" id="ARBA00022898"/>
    </source>
</evidence>
<dbReference type="SUPFAM" id="SSF53383">
    <property type="entry name" value="PLP-dependent transferases"/>
    <property type="match status" value="1"/>
</dbReference>
<comment type="caution">
    <text evidence="5">The sequence shown here is derived from an EMBL/GenBank/DDBJ whole genome shotgun (WGS) entry which is preliminary data.</text>
</comment>
<organism evidence="5 6">
    <name type="scientific">Kocuria flava</name>
    <dbReference type="NCBI Taxonomy" id="446860"/>
    <lineage>
        <taxon>Bacteria</taxon>
        <taxon>Bacillati</taxon>
        <taxon>Actinomycetota</taxon>
        <taxon>Actinomycetes</taxon>
        <taxon>Micrococcales</taxon>
        <taxon>Micrococcaceae</taxon>
        <taxon>Kocuria</taxon>
    </lineage>
</organism>
<keyword evidence="5" id="KW-0808">Transferase</keyword>
<comment type="cofactor">
    <cofactor evidence="1">
        <name>pyridoxal 5'-phosphate</name>
        <dbReference type="ChEBI" id="CHEBI:597326"/>
    </cofactor>
</comment>
<sequence length="372" mass="39566">MTLTRAERTTGVLERRLFGPGPSNPYPEATEALARPLLGHLDPAFLEIMDRACEGLRQVWGTANRRTLPLSATGSAGMEAAFVNTVAEGDVVVVAVNGLFGERMCDVAARCGAEVVRVDFPYGQPVDPQRVAEAHPAPKVIAAVHAETSTGVRSDIAALGELKGDALLLVDAVTSIGGSELRADDWGVDIGYAGTQKCLGVAPGLAPFTISDEAFDRRVPHPRSWYLDLGMLGGYVGEAQGRARTYHHTAPTAMIASLDAALERILDEGLEAVRDRHRRAGETLQAGLQEMGLELFAAEGARLPQLTTVKVPEGVDSARVRAHLLEHFSLEIGAGVKEHASSVWRIGLMGPNATEESAAFVLDALGRAIREA</sequence>
<keyword evidence="6" id="KW-1185">Reference proteome</keyword>
<evidence type="ECO:0000313" key="6">
    <source>
        <dbReference type="Proteomes" id="UP000321155"/>
    </source>
</evidence>
<dbReference type="PANTHER" id="PTHR21152">
    <property type="entry name" value="AMINOTRANSFERASE CLASS V"/>
    <property type="match status" value="1"/>
</dbReference>
<dbReference type="EMBL" id="BJZR01000194">
    <property type="protein sequence ID" value="GEO93805.1"/>
    <property type="molecule type" value="Genomic_DNA"/>
</dbReference>
<dbReference type="InterPro" id="IPR000192">
    <property type="entry name" value="Aminotrans_V_dom"/>
</dbReference>
<accession>A0ABQ0XG31</accession>
<protein>
    <submittedName>
        <fullName evidence="5">Alanine--glyoxylate aminotransferase</fullName>
    </submittedName>
</protein>
<evidence type="ECO:0000256" key="1">
    <source>
        <dbReference type="ARBA" id="ARBA00001933"/>
    </source>
</evidence>
<dbReference type="InterPro" id="IPR015421">
    <property type="entry name" value="PyrdxlP-dep_Trfase_major"/>
</dbReference>
<dbReference type="Gene3D" id="3.40.640.10">
    <property type="entry name" value="Type I PLP-dependent aspartate aminotransferase-like (Major domain)"/>
    <property type="match status" value="1"/>
</dbReference>
<dbReference type="InterPro" id="IPR015424">
    <property type="entry name" value="PyrdxlP-dep_Trfase"/>
</dbReference>
<gene>
    <name evidence="5" type="ORF">KFL01_31110</name>
</gene>
<dbReference type="Proteomes" id="UP000321155">
    <property type="component" value="Unassembled WGS sequence"/>
</dbReference>
<evidence type="ECO:0000313" key="5">
    <source>
        <dbReference type="EMBL" id="GEO93805.1"/>
    </source>
</evidence>
<comment type="similarity">
    <text evidence="2">Belongs to the class-V pyridoxal-phosphate-dependent aminotransferase family.</text>
</comment>
<evidence type="ECO:0000259" key="4">
    <source>
        <dbReference type="Pfam" id="PF00266"/>
    </source>
</evidence>
<dbReference type="InterPro" id="IPR024169">
    <property type="entry name" value="SP_NH2Trfase/AEP_transaminase"/>
</dbReference>
<keyword evidence="5" id="KW-0032">Aminotransferase</keyword>
<proteinExistence type="inferred from homology"/>
<feature type="domain" description="Aminotransferase class V" evidence="4">
    <location>
        <begin position="40"/>
        <end position="335"/>
    </location>
</feature>
<dbReference type="PANTHER" id="PTHR21152:SF40">
    <property type="entry name" value="ALANINE--GLYOXYLATE AMINOTRANSFERASE"/>
    <property type="match status" value="1"/>
</dbReference>
<dbReference type="PIRSF" id="PIRSF000524">
    <property type="entry name" value="SPT"/>
    <property type="match status" value="1"/>
</dbReference>
<evidence type="ECO:0000256" key="2">
    <source>
        <dbReference type="ARBA" id="ARBA00009236"/>
    </source>
</evidence>
<dbReference type="RefSeq" id="WP_261766198.1">
    <property type="nucleotide sequence ID" value="NZ_BJZR01000194.1"/>
</dbReference>
<dbReference type="GO" id="GO:0008483">
    <property type="term" value="F:transaminase activity"/>
    <property type="evidence" value="ECO:0007669"/>
    <property type="project" value="UniProtKB-KW"/>
</dbReference>
<dbReference type="Gene3D" id="3.90.1150.10">
    <property type="entry name" value="Aspartate Aminotransferase, domain 1"/>
    <property type="match status" value="1"/>
</dbReference>
<reference evidence="5 6" key="1">
    <citation type="submission" date="2019-07" db="EMBL/GenBank/DDBJ databases">
        <title>Whole genome shotgun sequence of Kocuria flava NBRC 107626.</title>
        <authorList>
            <person name="Hosoyama A."/>
            <person name="Uohara A."/>
            <person name="Ohji S."/>
            <person name="Ichikawa N."/>
        </authorList>
    </citation>
    <scope>NUCLEOTIDE SEQUENCE [LARGE SCALE GENOMIC DNA]</scope>
    <source>
        <strain evidence="5 6">NBRC 107626</strain>
    </source>
</reference>